<evidence type="ECO:0000256" key="7">
    <source>
        <dbReference type="ARBA" id="ARBA00022984"/>
    </source>
</evidence>
<evidence type="ECO:0000313" key="16">
    <source>
        <dbReference type="Proteomes" id="UP000253034"/>
    </source>
</evidence>
<dbReference type="InterPro" id="IPR000713">
    <property type="entry name" value="Mur_ligase_N"/>
</dbReference>
<comment type="subcellular location">
    <subcellularLocation>
        <location evidence="10 11">Cytoplasm</location>
    </subcellularLocation>
</comment>
<evidence type="ECO:0000256" key="3">
    <source>
        <dbReference type="ARBA" id="ARBA00022618"/>
    </source>
</evidence>
<dbReference type="EMBL" id="QPJT01000010">
    <property type="protein sequence ID" value="RCX16561.1"/>
    <property type="molecule type" value="Genomic_DNA"/>
</dbReference>
<comment type="pathway">
    <text evidence="10 11">Cell wall biogenesis; peptidoglycan biosynthesis.</text>
</comment>
<dbReference type="GO" id="GO:0051301">
    <property type="term" value="P:cell division"/>
    <property type="evidence" value="ECO:0007669"/>
    <property type="project" value="UniProtKB-KW"/>
</dbReference>
<dbReference type="Gene3D" id="3.90.190.20">
    <property type="entry name" value="Mur ligase, C-terminal domain"/>
    <property type="match status" value="1"/>
</dbReference>
<keyword evidence="9 10" id="KW-0961">Cell wall biogenesis/degradation</keyword>
<dbReference type="InterPro" id="IPR005863">
    <property type="entry name" value="UDP-N-AcMur_synth"/>
</dbReference>
<organism evidence="15 16">
    <name type="scientific">Anaerobacterium chartisolvens</name>
    <dbReference type="NCBI Taxonomy" id="1297424"/>
    <lineage>
        <taxon>Bacteria</taxon>
        <taxon>Bacillati</taxon>
        <taxon>Bacillota</taxon>
        <taxon>Clostridia</taxon>
        <taxon>Eubacteriales</taxon>
        <taxon>Oscillospiraceae</taxon>
        <taxon>Anaerobacterium</taxon>
    </lineage>
</organism>
<evidence type="ECO:0000259" key="13">
    <source>
        <dbReference type="Pfam" id="PF02875"/>
    </source>
</evidence>
<keyword evidence="4 10" id="KW-0547">Nucleotide-binding</keyword>
<dbReference type="InterPro" id="IPR051046">
    <property type="entry name" value="MurCDEF_CellWall_CoF430Synth"/>
</dbReference>
<dbReference type="GO" id="GO:0005737">
    <property type="term" value="C:cytoplasm"/>
    <property type="evidence" value="ECO:0007669"/>
    <property type="project" value="UniProtKB-SubCell"/>
</dbReference>
<dbReference type="Pfam" id="PF01225">
    <property type="entry name" value="Mur_ligase"/>
    <property type="match status" value="1"/>
</dbReference>
<keyword evidence="2 10" id="KW-0436">Ligase</keyword>
<dbReference type="InterPro" id="IPR013221">
    <property type="entry name" value="Mur_ligase_cen"/>
</dbReference>
<feature type="domain" description="Mur ligase central" evidence="14">
    <location>
        <begin position="110"/>
        <end position="296"/>
    </location>
</feature>
<proteinExistence type="inferred from homology"/>
<dbReference type="Pfam" id="PF02875">
    <property type="entry name" value="Mur_ligase_C"/>
    <property type="match status" value="1"/>
</dbReference>
<dbReference type="OrthoDB" id="9801978at2"/>
<evidence type="ECO:0000256" key="1">
    <source>
        <dbReference type="ARBA" id="ARBA00022490"/>
    </source>
</evidence>
<gene>
    <name evidence="10" type="primary">murF</name>
    <name evidence="15" type="ORF">DFR58_11054</name>
</gene>
<accession>A0A369B549</accession>
<comment type="similarity">
    <text evidence="10">Belongs to the MurCDEF family. MurF subfamily.</text>
</comment>
<comment type="caution">
    <text evidence="15">The sequence shown here is derived from an EMBL/GenBank/DDBJ whole genome shotgun (WGS) entry which is preliminary data.</text>
</comment>
<dbReference type="Gene3D" id="3.40.1390.10">
    <property type="entry name" value="MurE/MurF, N-terminal domain"/>
    <property type="match status" value="1"/>
</dbReference>
<dbReference type="UniPathway" id="UPA00219"/>
<dbReference type="GO" id="GO:0008360">
    <property type="term" value="P:regulation of cell shape"/>
    <property type="evidence" value="ECO:0007669"/>
    <property type="project" value="UniProtKB-KW"/>
</dbReference>
<dbReference type="GO" id="GO:0008766">
    <property type="term" value="F:UDP-N-acetylmuramoylalanyl-D-glutamyl-2,6-diaminopimelate-D-alanyl-D-alanine ligase activity"/>
    <property type="evidence" value="ECO:0007669"/>
    <property type="project" value="RHEA"/>
</dbReference>
<keyword evidence="8 10" id="KW-0131">Cell cycle</keyword>
<dbReference type="GO" id="GO:0047480">
    <property type="term" value="F:UDP-N-acetylmuramoyl-tripeptide-D-alanyl-D-alanine ligase activity"/>
    <property type="evidence" value="ECO:0007669"/>
    <property type="project" value="UniProtKB-UniRule"/>
</dbReference>
<evidence type="ECO:0000256" key="4">
    <source>
        <dbReference type="ARBA" id="ARBA00022741"/>
    </source>
</evidence>
<evidence type="ECO:0000256" key="2">
    <source>
        <dbReference type="ARBA" id="ARBA00022598"/>
    </source>
</evidence>
<dbReference type="InterPro" id="IPR035911">
    <property type="entry name" value="MurE/MurF_N"/>
</dbReference>
<evidence type="ECO:0000256" key="6">
    <source>
        <dbReference type="ARBA" id="ARBA00022960"/>
    </source>
</evidence>
<dbReference type="GO" id="GO:0009252">
    <property type="term" value="P:peptidoglycan biosynthetic process"/>
    <property type="evidence" value="ECO:0007669"/>
    <property type="project" value="UniProtKB-UniRule"/>
</dbReference>
<dbReference type="EC" id="6.3.2.10" evidence="10 11"/>
<keyword evidence="5 10" id="KW-0067">ATP-binding</keyword>
<keyword evidence="1 10" id="KW-0963">Cytoplasm</keyword>
<dbReference type="Pfam" id="PF08245">
    <property type="entry name" value="Mur_ligase_M"/>
    <property type="match status" value="1"/>
</dbReference>
<protein>
    <recommendedName>
        <fullName evidence="10 11">UDP-N-acetylmuramoyl-tripeptide--D-alanyl-D-alanine ligase</fullName>
        <ecNumber evidence="10 11">6.3.2.10</ecNumber>
    </recommendedName>
    <alternativeName>
        <fullName evidence="10">D-alanyl-D-alanine-adding enzyme</fullName>
    </alternativeName>
</protein>
<keyword evidence="3 10" id="KW-0132">Cell division</keyword>
<dbReference type="AlphaFoldDB" id="A0A369B549"/>
<evidence type="ECO:0000259" key="14">
    <source>
        <dbReference type="Pfam" id="PF08245"/>
    </source>
</evidence>
<keyword evidence="7 10" id="KW-0573">Peptidoglycan synthesis</keyword>
<name>A0A369B549_9FIRM</name>
<dbReference type="Gene3D" id="3.40.1190.10">
    <property type="entry name" value="Mur-like, catalytic domain"/>
    <property type="match status" value="1"/>
</dbReference>
<sequence>MENLKCREILEATGGTLAFGDAELDICSISTDSRRVGKGALFVPIAGERFDGHDFITSSLEAGAAASLTQSSLTPEVPGKAIIRVCDTVEALGKIAKYYRKRFAIPFVGITGSVGKTSTKDMVAEVLAGSFNVLKTEGNFNNEIGLPLTIFNIDGRHEAAVIEMGMSGFGEISRLTSIVRPSIAIITNIGLSHIEKLGSRQNILKAKLEILEGLHNHGTVILNGDDKLLYGIKDLVSFKTVFYGMEEGLDYQAFNIKTEGEKGTGFELTVNGRDYKIHVPVPGLHNVYNALAAVAAGIELRMDMDSIIKGIARFIPSKMRMDIIKHKGATVINDTYNASPQSMEAAINVLKELAGNNRTIAVLGDMLQMGEWALNAHVDVGIFAVSKGVDYILTVGASGKNIAAGAVEAGAEKCRVHSFERNEDAADFLKELFKEGDVILVKGSRGMKMEEIVERFTA</sequence>
<evidence type="ECO:0000256" key="10">
    <source>
        <dbReference type="HAMAP-Rule" id="MF_02019"/>
    </source>
</evidence>
<dbReference type="NCBIfam" id="TIGR01143">
    <property type="entry name" value="murF"/>
    <property type="match status" value="1"/>
</dbReference>
<dbReference type="PANTHER" id="PTHR43024">
    <property type="entry name" value="UDP-N-ACETYLMURAMOYL-TRIPEPTIDE--D-ALANYL-D-ALANINE LIGASE"/>
    <property type="match status" value="1"/>
</dbReference>
<evidence type="ECO:0000256" key="8">
    <source>
        <dbReference type="ARBA" id="ARBA00023306"/>
    </source>
</evidence>
<dbReference type="InterPro" id="IPR036565">
    <property type="entry name" value="Mur-like_cat_sf"/>
</dbReference>
<evidence type="ECO:0000256" key="11">
    <source>
        <dbReference type="RuleBase" id="RU004136"/>
    </source>
</evidence>
<reference evidence="15 16" key="1">
    <citation type="submission" date="2018-07" db="EMBL/GenBank/DDBJ databases">
        <title>Genomic Encyclopedia of Type Strains, Phase IV (KMG-IV): sequencing the most valuable type-strain genomes for metagenomic binning, comparative biology and taxonomic classification.</title>
        <authorList>
            <person name="Goeker M."/>
        </authorList>
    </citation>
    <scope>NUCLEOTIDE SEQUENCE [LARGE SCALE GENOMIC DNA]</scope>
    <source>
        <strain evidence="15 16">DSM 27016</strain>
    </source>
</reference>
<keyword evidence="16" id="KW-1185">Reference proteome</keyword>
<feature type="binding site" evidence="10">
    <location>
        <begin position="112"/>
        <end position="118"/>
    </location>
    <ligand>
        <name>ATP</name>
        <dbReference type="ChEBI" id="CHEBI:30616"/>
    </ligand>
</feature>
<dbReference type="SUPFAM" id="SSF53623">
    <property type="entry name" value="MurD-like peptide ligases, catalytic domain"/>
    <property type="match status" value="1"/>
</dbReference>
<evidence type="ECO:0000256" key="5">
    <source>
        <dbReference type="ARBA" id="ARBA00022840"/>
    </source>
</evidence>
<dbReference type="SUPFAM" id="SSF63418">
    <property type="entry name" value="MurE/MurF N-terminal domain"/>
    <property type="match status" value="1"/>
</dbReference>
<evidence type="ECO:0000313" key="15">
    <source>
        <dbReference type="EMBL" id="RCX16561.1"/>
    </source>
</evidence>
<dbReference type="RefSeq" id="WP_114297724.1">
    <property type="nucleotide sequence ID" value="NZ_QPJT01000010.1"/>
</dbReference>
<dbReference type="InterPro" id="IPR036615">
    <property type="entry name" value="Mur_ligase_C_dom_sf"/>
</dbReference>
<evidence type="ECO:0000256" key="9">
    <source>
        <dbReference type="ARBA" id="ARBA00023316"/>
    </source>
</evidence>
<feature type="domain" description="Mur ligase N-terminal catalytic" evidence="12">
    <location>
        <begin position="28"/>
        <end position="99"/>
    </location>
</feature>
<keyword evidence="6 10" id="KW-0133">Cell shape</keyword>
<dbReference type="HAMAP" id="MF_02019">
    <property type="entry name" value="MurF"/>
    <property type="match status" value="1"/>
</dbReference>
<comment type="function">
    <text evidence="10 11">Involved in cell wall formation. Catalyzes the final step in the synthesis of UDP-N-acetylmuramoyl-pentapeptide, the precursor of murein.</text>
</comment>
<dbReference type="InterPro" id="IPR004101">
    <property type="entry name" value="Mur_ligase_C"/>
</dbReference>
<dbReference type="GO" id="GO:0071555">
    <property type="term" value="P:cell wall organization"/>
    <property type="evidence" value="ECO:0007669"/>
    <property type="project" value="UniProtKB-KW"/>
</dbReference>
<dbReference type="Proteomes" id="UP000253034">
    <property type="component" value="Unassembled WGS sequence"/>
</dbReference>
<dbReference type="PANTHER" id="PTHR43024:SF1">
    <property type="entry name" value="UDP-N-ACETYLMURAMOYL-TRIPEPTIDE--D-ALANYL-D-ALANINE LIGASE"/>
    <property type="match status" value="1"/>
</dbReference>
<dbReference type="GO" id="GO:0005524">
    <property type="term" value="F:ATP binding"/>
    <property type="evidence" value="ECO:0007669"/>
    <property type="project" value="UniProtKB-UniRule"/>
</dbReference>
<dbReference type="SUPFAM" id="SSF53244">
    <property type="entry name" value="MurD-like peptide ligases, peptide-binding domain"/>
    <property type="match status" value="1"/>
</dbReference>
<evidence type="ECO:0000259" key="12">
    <source>
        <dbReference type="Pfam" id="PF01225"/>
    </source>
</evidence>
<feature type="domain" description="Mur ligase C-terminal" evidence="13">
    <location>
        <begin position="319"/>
        <end position="445"/>
    </location>
</feature>
<comment type="catalytic activity">
    <reaction evidence="10 11">
        <text>D-alanyl-D-alanine + UDP-N-acetyl-alpha-D-muramoyl-L-alanyl-gamma-D-glutamyl-meso-2,6-diaminopimelate + ATP = UDP-N-acetyl-alpha-D-muramoyl-L-alanyl-gamma-D-glutamyl-meso-2,6-diaminopimeloyl-D-alanyl-D-alanine + ADP + phosphate + H(+)</text>
        <dbReference type="Rhea" id="RHEA:28374"/>
        <dbReference type="ChEBI" id="CHEBI:15378"/>
        <dbReference type="ChEBI" id="CHEBI:30616"/>
        <dbReference type="ChEBI" id="CHEBI:43474"/>
        <dbReference type="ChEBI" id="CHEBI:57822"/>
        <dbReference type="ChEBI" id="CHEBI:61386"/>
        <dbReference type="ChEBI" id="CHEBI:83905"/>
        <dbReference type="ChEBI" id="CHEBI:456216"/>
        <dbReference type="EC" id="6.3.2.10"/>
    </reaction>
</comment>